<dbReference type="InterPro" id="IPR024032">
    <property type="entry name" value="rSAM_paired_HxsC"/>
</dbReference>
<evidence type="ECO:0000313" key="7">
    <source>
        <dbReference type="EMBL" id="GGC50143.1"/>
    </source>
</evidence>
<dbReference type="EMBL" id="BMIK01000039">
    <property type="protein sequence ID" value="GGC50143.1"/>
    <property type="molecule type" value="Genomic_DNA"/>
</dbReference>
<dbReference type="Pfam" id="PF04055">
    <property type="entry name" value="Radical_SAM"/>
    <property type="match status" value="1"/>
</dbReference>
<dbReference type="SFLD" id="SFLDG01067">
    <property type="entry name" value="SPASM/twitch_domain_containing"/>
    <property type="match status" value="1"/>
</dbReference>
<dbReference type="SFLD" id="SFLDS00029">
    <property type="entry name" value="Radical_SAM"/>
    <property type="match status" value="1"/>
</dbReference>
<evidence type="ECO:0000313" key="8">
    <source>
        <dbReference type="Proteomes" id="UP000597338"/>
    </source>
</evidence>
<evidence type="ECO:0000259" key="6">
    <source>
        <dbReference type="PROSITE" id="PS51918"/>
    </source>
</evidence>
<evidence type="ECO:0000256" key="2">
    <source>
        <dbReference type="ARBA" id="ARBA00022691"/>
    </source>
</evidence>
<sequence>MIQLRTRGIPINITETLIKVSYINAVGELVCFSPSLNKTVLLSTGVPPLERHLVIAAIPSLKDFGIGDILLISPNGTISSLFREQSAHNTLFITDRCNSNCLMCSQPPKNTDDLDYFFEINSQLIRMLPPDLKELGITGGEPTILGSRFITLLELITEYLPNTAIHILTNGRSFAWKNVAQAIQKVCNPNLVFGIPLYSDYYQQHDYIVQAKGAFNQTILGFHNMARYGQRLELRIVLHKQTYKRLPSLAKYIFMNLPFVEHIALMGLEYTGYTPKNSDLLWMEPSEYADELEEAVSFLDGMGLAVSIYNLQLCLLKPSLWKFARKSISDWKQEYLNECSRCSLVAECGGVFATSKKHSGKIKAIAK</sequence>
<evidence type="ECO:0000256" key="1">
    <source>
        <dbReference type="ARBA" id="ARBA00001966"/>
    </source>
</evidence>
<dbReference type="PANTHER" id="PTHR11228:SF7">
    <property type="entry name" value="PQQA PEPTIDE CYCLASE"/>
    <property type="match status" value="1"/>
</dbReference>
<dbReference type="SFLD" id="SFLDG01103">
    <property type="entry name" value="Uncharacterised_Radical_SAM_Su"/>
    <property type="match status" value="1"/>
</dbReference>
<evidence type="ECO:0000256" key="5">
    <source>
        <dbReference type="ARBA" id="ARBA00023014"/>
    </source>
</evidence>
<comment type="cofactor">
    <cofactor evidence="1">
        <name>[4Fe-4S] cluster</name>
        <dbReference type="ChEBI" id="CHEBI:49883"/>
    </cofactor>
</comment>
<accession>A0ABQ1N0D9</accession>
<dbReference type="PROSITE" id="PS51918">
    <property type="entry name" value="RADICAL_SAM"/>
    <property type="match status" value="1"/>
</dbReference>
<dbReference type="SUPFAM" id="SSF102114">
    <property type="entry name" value="Radical SAM enzymes"/>
    <property type="match status" value="1"/>
</dbReference>
<dbReference type="Proteomes" id="UP000597338">
    <property type="component" value="Unassembled WGS sequence"/>
</dbReference>
<evidence type="ECO:0000256" key="3">
    <source>
        <dbReference type="ARBA" id="ARBA00022723"/>
    </source>
</evidence>
<proteinExistence type="predicted"/>
<dbReference type="InterPro" id="IPR050377">
    <property type="entry name" value="Radical_SAM_PqqE_MftC-like"/>
</dbReference>
<dbReference type="NCBIfam" id="TIGR03977">
    <property type="entry name" value="rSAM_pair_HxsC"/>
    <property type="match status" value="1"/>
</dbReference>
<reference evidence="8" key="1">
    <citation type="journal article" date="2019" name="Int. J. Syst. Evol. Microbiol.">
        <title>The Global Catalogue of Microorganisms (GCM) 10K type strain sequencing project: providing services to taxonomists for standard genome sequencing and annotation.</title>
        <authorList>
            <consortium name="The Broad Institute Genomics Platform"/>
            <consortium name="The Broad Institute Genome Sequencing Center for Infectious Disease"/>
            <person name="Wu L."/>
            <person name="Ma J."/>
        </authorList>
    </citation>
    <scope>NUCLEOTIDE SEQUENCE [LARGE SCALE GENOMIC DNA]</scope>
    <source>
        <strain evidence="8">CGMCC 1.15342</strain>
    </source>
</reference>
<dbReference type="CDD" id="cd01335">
    <property type="entry name" value="Radical_SAM"/>
    <property type="match status" value="1"/>
</dbReference>
<dbReference type="PANTHER" id="PTHR11228">
    <property type="entry name" value="RADICAL SAM DOMAIN PROTEIN"/>
    <property type="match status" value="1"/>
</dbReference>
<dbReference type="Gene3D" id="3.20.20.70">
    <property type="entry name" value="Aldolase class I"/>
    <property type="match status" value="1"/>
</dbReference>
<keyword evidence="5" id="KW-0411">Iron-sulfur</keyword>
<gene>
    <name evidence="7" type="ORF">GCM10011386_47960</name>
</gene>
<dbReference type="InterPro" id="IPR058240">
    <property type="entry name" value="rSAM_sf"/>
</dbReference>
<evidence type="ECO:0000256" key="4">
    <source>
        <dbReference type="ARBA" id="ARBA00023004"/>
    </source>
</evidence>
<organism evidence="7 8">
    <name type="scientific">Parapedobacter defluvii</name>
    <dbReference type="NCBI Taxonomy" id="2045106"/>
    <lineage>
        <taxon>Bacteria</taxon>
        <taxon>Pseudomonadati</taxon>
        <taxon>Bacteroidota</taxon>
        <taxon>Sphingobacteriia</taxon>
        <taxon>Sphingobacteriales</taxon>
        <taxon>Sphingobacteriaceae</taxon>
        <taxon>Parapedobacter</taxon>
    </lineage>
</organism>
<dbReference type="InterPro" id="IPR013785">
    <property type="entry name" value="Aldolase_TIM"/>
</dbReference>
<name>A0ABQ1N0D9_9SPHI</name>
<keyword evidence="2" id="KW-0949">S-adenosyl-L-methionine</keyword>
<keyword evidence="8" id="KW-1185">Reference proteome</keyword>
<protein>
    <submittedName>
        <fullName evidence="7">His-Xaa-Ser system radical SAM maturase HxsC</fullName>
    </submittedName>
</protein>
<comment type="caution">
    <text evidence="7">The sequence shown here is derived from an EMBL/GenBank/DDBJ whole genome shotgun (WGS) entry which is preliminary data.</text>
</comment>
<dbReference type="InterPro" id="IPR007197">
    <property type="entry name" value="rSAM"/>
</dbReference>
<keyword evidence="3" id="KW-0479">Metal-binding</keyword>
<feature type="domain" description="Radical SAM core" evidence="6">
    <location>
        <begin position="83"/>
        <end position="305"/>
    </location>
</feature>
<keyword evidence="4" id="KW-0408">Iron</keyword>